<name>A0AAV2ATW3_9ARAC</name>
<keyword evidence="2" id="KW-1185">Reference proteome</keyword>
<protein>
    <submittedName>
        <fullName evidence="1">Uncharacterized protein</fullName>
    </submittedName>
</protein>
<gene>
    <name evidence="1" type="ORF">LARSCL_LOCUS14641</name>
</gene>
<comment type="caution">
    <text evidence="1">The sequence shown here is derived from an EMBL/GenBank/DDBJ whole genome shotgun (WGS) entry which is preliminary data.</text>
</comment>
<evidence type="ECO:0000313" key="2">
    <source>
        <dbReference type="Proteomes" id="UP001497382"/>
    </source>
</evidence>
<accession>A0AAV2ATW3</accession>
<organism evidence="1 2">
    <name type="scientific">Larinioides sclopetarius</name>
    <dbReference type="NCBI Taxonomy" id="280406"/>
    <lineage>
        <taxon>Eukaryota</taxon>
        <taxon>Metazoa</taxon>
        <taxon>Ecdysozoa</taxon>
        <taxon>Arthropoda</taxon>
        <taxon>Chelicerata</taxon>
        <taxon>Arachnida</taxon>
        <taxon>Araneae</taxon>
        <taxon>Araneomorphae</taxon>
        <taxon>Entelegynae</taxon>
        <taxon>Araneoidea</taxon>
        <taxon>Araneidae</taxon>
        <taxon>Larinioides</taxon>
    </lineage>
</organism>
<evidence type="ECO:0000313" key="1">
    <source>
        <dbReference type="EMBL" id="CAL1287120.1"/>
    </source>
</evidence>
<reference evidence="1 2" key="1">
    <citation type="submission" date="2024-04" db="EMBL/GenBank/DDBJ databases">
        <authorList>
            <person name="Rising A."/>
            <person name="Reimegard J."/>
            <person name="Sonavane S."/>
            <person name="Akerstrom W."/>
            <person name="Nylinder S."/>
            <person name="Hedman E."/>
            <person name="Kallberg Y."/>
        </authorList>
    </citation>
    <scope>NUCLEOTIDE SEQUENCE [LARGE SCALE GENOMIC DNA]</scope>
</reference>
<sequence>MITGRIERLQGLLLRIVLDIHIFPKNHEHGDLFKPFSFLK</sequence>
<dbReference type="AlphaFoldDB" id="A0AAV2ATW3"/>
<proteinExistence type="predicted"/>
<dbReference type="Proteomes" id="UP001497382">
    <property type="component" value="Unassembled WGS sequence"/>
</dbReference>
<dbReference type="EMBL" id="CAXIEN010000213">
    <property type="protein sequence ID" value="CAL1287120.1"/>
    <property type="molecule type" value="Genomic_DNA"/>
</dbReference>